<feature type="domain" description="Suppressor of fused-like" evidence="1">
    <location>
        <begin position="35"/>
        <end position="187"/>
    </location>
</feature>
<dbReference type="RefSeq" id="WP_270171105.1">
    <property type="nucleotide sequence ID" value="NZ_CP089391.1"/>
</dbReference>
<accession>A0ABY7MZ65</accession>
<evidence type="ECO:0000313" key="2">
    <source>
        <dbReference type="EMBL" id="WBL81857.1"/>
    </source>
</evidence>
<proteinExistence type="predicted"/>
<organism evidence="2 3">
    <name type="scientific">Bradyrhizobium xenonodulans</name>
    <dbReference type="NCBI Taxonomy" id="2736875"/>
    <lineage>
        <taxon>Bacteria</taxon>
        <taxon>Pseudomonadati</taxon>
        <taxon>Pseudomonadota</taxon>
        <taxon>Alphaproteobacteria</taxon>
        <taxon>Hyphomicrobiales</taxon>
        <taxon>Nitrobacteraceae</taxon>
        <taxon>Bradyrhizobium</taxon>
    </lineage>
</organism>
<reference evidence="2" key="1">
    <citation type="submission" date="2021-12" db="EMBL/GenBank/DDBJ databases">
        <title>Bradyrhizobium xenonodulans sp. nov.</title>
        <authorList>
            <person name="Claassens R."/>
            <person name="Venter S.N."/>
            <person name="Beukes C.W."/>
            <person name="Stepkowski T."/>
            <person name="Steenkamp E.T."/>
        </authorList>
    </citation>
    <scope>NUCLEOTIDE SEQUENCE</scope>
    <source>
        <strain evidence="2">14AB</strain>
    </source>
</reference>
<evidence type="ECO:0000259" key="1">
    <source>
        <dbReference type="Pfam" id="PF05076"/>
    </source>
</evidence>
<keyword evidence="3" id="KW-1185">Reference proteome</keyword>
<dbReference type="InterPro" id="IPR020941">
    <property type="entry name" value="SUFU-like_domain"/>
</dbReference>
<name>A0ABY7MZ65_9BRAD</name>
<gene>
    <name evidence="2" type="ORF">I3J27_16060</name>
</gene>
<dbReference type="Proteomes" id="UP001179614">
    <property type="component" value="Chromosome"/>
</dbReference>
<evidence type="ECO:0000313" key="3">
    <source>
        <dbReference type="Proteomes" id="UP001179614"/>
    </source>
</evidence>
<sequence>MAVSEDNKSLARYLRDVTQGSPTVTKYWDDARVSDVDIMIIKDVPAGGVSTYASLALSDAKTGLTSGDKALGVEILLALATECAEGANMIATCAFSIKKNEITPLPGVVIPRVLELYGEGRDMKHAMLVSPFSWELEAQSFPAKSVAWLQVLPISDAERDYALANGSEALEDLFEERQIDVFDIDRPSAL</sequence>
<protein>
    <submittedName>
        <fullName evidence="2">Suppressor of fused domain protein</fullName>
    </submittedName>
</protein>
<dbReference type="EMBL" id="CP089391">
    <property type="protein sequence ID" value="WBL81857.1"/>
    <property type="molecule type" value="Genomic_DNA"/>
</dbReference>
<dbReference type="Pfam" id="PF05076">
    <property type="entry name" value="SUFU"/>
    <property type="match status" value="1"/>
</dbReference>